<comment type="caution">
    <text evidence="2">The sequence shown here is derived from an EMBL/GenBank/DDBJ whole genome shotgun (WGS) entry which is preliminary data.</text>
</comment>
<dbReference type="InterPro" id="IPR051606">
    <property type="entry name" value="Polyketide_Oxido-like"/>
</dbReference>
<evidence type="ECO:0000313" key="3">
    <source>
        <dbReference type="Proteomes" id="UP000280668"/>
    </source>
</evidence>
<protein>
    <recommendedName>
        <fullName evidence="1">NAD(P)-binding domain-containing protein</fullName>
    </recommendedName>
</protein>
<dbReference type="RefSeq" id="WP_123303879.1">
    <property type="nucleotide sequence ID" value="NZ_RKHK01000001.1"/>
</dbReference>
<reference evidence="2 3" key="1">
    <citation type="submission" date="2018-11" db="EMBL/GenBank/DDBJ databases">
        <title>Sequencing the genomes of 1000 actinobacteria strains.</title>
        <authorList>
            <person name="Klenk H.-P."/>
        </authorList>
    </citation>
    <scope>NUCLEOTIDE SEQUENCE [LARGE SCALE GENOMIC DNA]</scope>
    <source>
        <strain evidence="2 3">DSM 11294</strain>
    </source>
</reference>
<name>A0A3N2BDY9_9MICO</name>
<proteinExistence type="predicted"/>
<keyword evidence="3" id="KW-1185">Reference proteome</keyword>
<feature type="domain" description="NAD(P)-binding" evidence="1">
    <location>
        <begin position="8"/>
        <end position="200"/>
    </location>
</feature>
<dbReference type="AlphaFoldDB" id="A0A3N2BDY9"/>
<accession>A0A3N2BDY9</accession>
<dbReference type="Pfam" id="PF13460">
    <property type="entry name" value="NAD_binding_10"/>
    <property type="match status" value="1"/>
</dbReference>
<organism evidence="2 3">
    <name type="scientific">Bogoriella caseilytica</name>
    <dbReference type="NCBI Taxonomy" id="56055"/>
    <lineage>
        <taxon>Bacteria</taxon>
        <taxon>Bacillati</taxon>
        <taxon>Actinomycetota</taxon>
        <taxon>Actinomycetes</taxon>
        <taxon>Micrococcales</taxon>
        <taxon>Bogoriellaceae</taxon>
        <taxon>Bogoriella</taxon>
    </lineage>
</organism>
<sequence length="214" mass="22373">MTDLVVLGGTGYAGGHIAAEAARRGLSVRAVSRHVPEQPAAGVDYVTGDVLDDAFLGSVLEEAGTALLALSPRGGMEGQVLTTAERLIPMAIAHGVRLGVIGGAGGLKVSADGPRLVDTDSFPEEIRPESEEMAEIFARLQSAPEDLDWFFVNPAAGFGAHQPGQRTGTFRLGGDVLLTDEDGNSDISGADFAMAVVDEIQRADHRRGQFSVAY</sequence>
<dbReference type="Gene3D" id="3.40.50.720">
    <property type="entry name" value="NAD(P)-binding Rossmann-like Domain"/>
    <property type="match status" value="1"/>
</dbReference>
<dbReference type="GO" id="GO:0016646">
    <property type="term" value="F:oxidoreductase activity, acting on the CH-NH group of donors, NAD or NADP as acceptor"/>
    <property type="evidence" value="ECO:0007669"/>
    <property type="project" value="TreeGrafter"/>
</dbReference>
<dbReference type="EMBL" id="RKHK01000001">
    <property type="protein sequence ID" value="ROR73466.1"/>
    <property type="molecule type" value="Genomic_DNA"/>
</dbReference>
<evidence type="ECO:0000313" key="2">
    <source>
        <dbReference type="EMBL" id="ROR73466.1"/>
    </source>
</evidence>
<dbReference type="SUPFAM" id="SSF51735">
    <property type="entry name" value="NAD(P)-binding Rossmann-fold domains"/>
    <property type="match status" value="1"/>
</dbReference>
<dbReference type="InterPro" id="IPR016040">
    <property type="entry name" value="NAD(P)-bd_dom"/>
</dbReference>
<evidence type="ECO:0000259" key="1">
    <source>
        <dbReference type="Pfam" id="PF13460"/>
    </source>
</evidence>
<dbReference type="PANTHER" id="PTHR43355">
    <property type="entry name" value="FLAVIN REDUCTASE (NADPH)"/>
    <property type="match status" value="1"/>
</dbReference>
<dbReference type="Proteomes" id="UP000280668">
    <property type="component" value="Unassembled WGS sequence"/>
</dbReference>
<dbReference type="OrthoDB" id="3191258at2"/>
<dbReference type="PANTHER" id="PTHR43355:SF2">
    <property type="entry name" value="FLAVIN REDUCTASE (NADPH)"/>
    <property type="match status" value="1"/>
</dbReference>
<dbReference type="InterPro" id="IPR036291">
    <property type="entry name" value="NAD(P)-bd_dom_sf"/>
</dbReference>
<gene>
    <name evidence="2" type="ORF">EDD31_1847</name>
</gene>